<keyword evidence="1" id="KW-0812">Transmembrane</keyword>
<reference evidence="2" key="2">
    <citation type="submission" date="2025-09" db="UniProtKB">
        <authorList>
            <consortium name="Ensembl"/>
        </authorList>
    </citation>
    <scope>IDENTIFICATION</scope>
</reference>
<keyword evidence="3" id="KW-1185">Reference proteome</keyword>
<protein>
    <submittedName>
        <fullName evidence="2">Uncharacterized protein</fullName>
    </submittedName>
</protein>
<keyword evidence="1" id="KW-0472">Membrane</keyword>
<organism evidence="2 3">
    <name type="scientific">Hippocampus comes</name>
    <name type="common">Tiger tail seahorse</name>
    <dbReference type="NCBI Taxonomy" id="109280"/>
    <lineage>
        <taxon>Eukaryota</taxon>
        <taxon>Metazoa</taxon>
        <taxon>Chordata</taxon>
        <taxon>Craniata</taxon>
        <taxon>Vertebrata</taxon>
        <taxon>Euteleostomi</taxon>
        <taxon>Actinopterygii</taxon>
        <taxon>Neopterygii</taxon>
        <taxon>Teleostei</taxon>
        <taxon>Neoteleostei</taxon>
        <taxon>Acanthomorphata</taxon>
        <taxon>Syngnathiaria</taxon>
        <taxon>Syngnathiformes</taxon>
        <taxon>Syngnathoidei</taxon>
        <taxon>Syngnathidae</taxon>
        <taxon>Hippocampus</taxon>
    </lineage>
</organism>
<proteinExistence type="predicted"/>
<dbReference type="Proteomes" id="UP000264820">
    <property type="component" value="Unplaced"/>
</dbReference>
<dbReference type="STRING" id="109280.ENSHCOP00000014496"/>
<sequence>MTWTDDAQDMLRGAETLLFWVGAFAVASLLLWILYRLLSGFRVWVLGNGQLVSPRLGKWAGNPLCWSLFCWLSSCGPNPNLFLTLFVFTLPHRDSCQSC</sequence>
<reference evidence="2" key="1">
    <citation type="submission" date="2025-08" db="UniProtKB">
        <authorList>
            <consortium name="Ensembl"/>
        </authorList>
    </citation>
    <scope>IDENTIFICATION</scope>
</reference>
<accession>A0A3Q2Y9Y3</accession>
<dbReference type="AlphaFoldDB" id="A0A3Q2Y9Y3"/>
<feature type="transmembrane region" description="Helical" evidence="1">
    <location>
        <begin position="17"/>
        <end position="35"/>
    </location>
</feature>
<evidence type="ECO:0000313" key="3">
    <source>
        <dbReference type="Proteomes" id="UP000264820"/>
    </source>
</evidence>
<dbReference type="Ensembl" id="ENSHCOT00000022135.1">
    <property type="protein sequence ID" value="ENSHCOP00000014496.1"/>
    <property type="gene ID" value="ENSHCOG00000017882.1"/>
</dbReference>
<evidence type="ECO:0000256" key="1">
    <source>
        <dbReference type="SAM" id="Phobius"/>
    </source>
</evidence>
<evidence type="ECO:0000313" key="2">
    <source>
        <dbReference type="Ensembl" id="ENSHCOP00000014496.1"/>
    </source>
</evidence>
<name>A0A3Q2Y9Y3_HIPCM</name>
<keyword evidence="1" id="KW-1133">Transmembrane helix</keyword>